<gene>
    <name evidence="2" type="ORF">KJ970_16010</name>
</gene>
<comment type="caution">
    <text evidence="2">The sequence shown here is derived from an EMBL/GenBank/DDBJ whole genome shotgun (WGS) entry which is preliminary data.</text>
</comment>
<dbReference type="SUPFAM" id="SSF56925">
    <property type="entry name" value="OMPA-like"/>
    <property type="match status" value="1"/>
</dbReference>
<evidence type="ECO:0000256" key="1">
    <source>
        <dbReference type="SAM" id="SignalP"/>
    </source>
</evidence>
<organism evidence="2 3">
    <name type="scientific">Eiseniibacteriota bacterium</name>
    <dbReference type="NCBI Taxonomy" id="2212470"/>
    <lineage>
        <taxon>Bacteria</taxon>
        <taxon>Candidatus Eiseniibacteriota</taxon>
    </lineage>
</organism>
<proteinExistence type="predicted"/>
<name>A0A948RZG8_UNCEI</name>
<dbReference type="EMBL" id="JAHJDP010000091">
    <property type="protein sequence ID" value="MBU2692429.1"/>
    <property type="molecule type" value="Genomic_DNA"/>
</dbReference>
<evidence type="ECO:0000313" key="2">
    <source>
        <dbReference type="EMBL" id="MBU2692429.1"/>
    </source>
</evidence>
<feature type="chain" id="PRO_5037467301" description="Outer membrane protein beta-barrel domain-containing protein" evidence="1">
    <location>
        <begin position="25"/>
        <end position="232"/>
    </location>
</feature>
<sequence length="232" mass="24744">MKKYWPLFGLVFVLVSAVISSASATEGNIAEEKSVEPPVLLKGRHGITIFSGLLNQTSTETDISHGNVNTDTRVNGFLGSISYNHWARKDWAVCLSAGVITAETSTSVEQGEVESKSAAVLPLLFGLAYYPEKLALSPPWRPYASIAVGPYIGSATNSIAGETVGSKTVSEAVLGLRIQAGMDFFFSKRFKAGVVAGYHFVGEYEEQIGADTDYSGPEFSICFGILLGSGKD</sequence>
<evidence type="ECO:0000313" key="3">
    <source>
        <dbReference type="Proteomes" id="UP000777784"/>
    </source>
</evidence>
<dbReference type="Gene3D" id="2.40.160.20">
    <property type="match status" value="1"/>
</dbReference>
<feature type="signal peptide" evidence="1">
    <location>
        <begin position="1"/>
        <end position="24"/>
    </location>
</feature>
<dbReference type="Proteomes" id="UP000777784">
    <property type="component" value="Unassembled WGS sequence"/>
</dbReference>
<evidence type="ECO:0008006" key="4">
    <source>
        <dbReference type="Google" id="ProtNLM"/>
    </source>
</evidence>
<protein>
    <recommendedName>
        <fullName evidence="4">Outer membrane protein beta-barrel domain-containing protein</fullName>
    </recommendedName>
</protein>
<dbReference type="AlphaFoldDB" id="A0A948RZG8"/>
<dbReference type="InterPro" id="IPR011250">
    <property type="entry name" value="OMP/PagP_B-barrel"/>
</dbReference>
<accession>A0A948RZG8</accession>
<reference evidence="2" key="1">
    <citation type="submission" date="2021-05" db="EMBL/GenBank/DDBJ databases">
        <title>Energy efficiency and biological interactions define the core microbiome of deep oligotrophic groundwater.</title>
        <authorList>
            <person name="Mehrshad M."/>
            <person name="Lopez-Fernandez M."/>
            <person name="Bell E."/>
            <person name="Bernier-Latmani R."/>
            <person name="Bertilsson S."/>
            <person name="Dopson M."/>
        </authorList>
    </citation>
    <scope>NUCLEOTIDE SEQUENCE</scope>
    <source>
        <strain evidence="2">Modern_marine.mb.64</strain>
    </source>
</reference>
<keyword evidence="1" id="KW-0732">Signal</keyword>